<organism evidence="1 2">
    <name type="scientific">Phytophthora lilii</name>
    <dbReference type="NCBI Taxonomy" id="2077276"/>
    <lineage>
        <taxon>Eukaryota</taxon>
        <taxon>Sar</taxon>
        <taxon>Stramenopiles</taxon>
        <taxon>Oomycota</taxon>
        <taxon>Peronosporomycetes</taxon>
        <taxon>Peronosporales</taxon>
        <taxon>Peronosporaceae</taxon>
        <taxon>Phytophthora</taxon>
    </lineage>
</organism>
<dbReference type="EMBL" id="BSXW01000275">
    <property type="protein sequence ID" value="GMF17228.1"/>
    <property type="molecule type" value="Genomic_DNA"/>
</dbReference>
<dbReference type="Proteomes" id="UP001165083">
    <property type="component" value="Unassembled WGS sequence"/>
</dbReference>
<name>A0A9W6TPG3_9STRA</name>
<accession>A0A9W6TPG3</accession>
<dbReference type="AlphaFoldDB" id="A0A9W6TPG3"/>
<comment type="caution">
    <text evidence="1">The sequence shown here is derived from an EMBL/GenBank/DDBJ whole genome shotgun (WGS) entry which is preliminary data.</text>
</comment>
<protein>
    <submittedName>
        <fullName evidence="1">Unnamed protein product</fullName>
    </submittedName>
</protein>
<evidence type="ECO:0000313" key="2">
    <source>
        <dbReference type="Proteomes" id="UP001165083"/>
    </source>
</evidence>
<reference evidence="1" key="1">
    <citation type="submission" date="2023-04" db="EMBL/GenBank/DDBJ databases">
        <title>Phytophthora lilii NBRC 32176.</title>
        <authorList>
            <person name="Ichikawa N."/>
            <person name="Sato H."/>
            <person name="Tonouchi N."/>
        </authorList>
    </citation>
    <scope>NUCLEOTIDE SEQUENCE</scope>
    <source>
        <strain evidence="1">NBRC 32176</strain>
    </source>
</reference>
<gene>
    <name evidence="1" type="ORF">Plil01_000627200</name>
</gene>
<keyword evidence="2" id="KW-1185">Reference proteome</keyword>
<sequence length="90" mass="9862">MIENAWNAEWFLDANEASWRFSDQAMKPNDDDNYDADSFFPCRQCILSVHGVSDHLTAGALGGGPGYRDAHAANSLDPGNIGLLSSWVFL</sequence>
<evidence type="ECO:0000313" key="1">
    <source>
        <dbReference type="EMBL" id="GMF17228.1"/>
    </source>
</evidence>
<proteinExistence type="predicted"/>